<feature type="region of interest" description="Disordered" evidence="1">
    <location>
        <begin position="40"/>
        <end position="117"/>
    </location>
</feature>
<dbReference type="AlphaFoldDB" id="A0A1M4UEM7"/>
<dbReference type="OrthoDB" id="370541at2"/>
<feature type="compositionally biased region" description="Polar residues" evidence="1">
    <location>
        <begin position="51"/>
        <end position="65"/>
    </location>
</feature>
<keyword evidence="2" id="KW-1133">Transmembrane helix</keyword>
<keyword evidence="2" id="KW-0812">Transmembrane</keyword>
<evidence type="ECO:0000256" key="1">
    <source>
        <dbReference type="SAM" id="MobiDB-lite"/>
    </source>
</evidence>
<dbReference type="SMART" id="SM00257">
    <property type="entry name" value="LysM"/>
    <property type="match status" value="1"/>
</dbReference>
<dbReference type="Pfam" id="PF01476">
    <property type="entry name" value="LysM"/>
    <property type="match status" value="1"/>
</dbReference>
<dbReference type="Proteomes" id="UP000325134">
    <property type="component" value="Unassembled WGS sequence"/>
</dbReference>
<feature type="compositionally biased region" description="Low complexity" evidence="1">
    <location>
        <begin position="232"/>
        <end position="241"/>
    </location>
</feature>
<keyword evidence="2" id="KW-0472">Membrane</keyword>
<dbReference type="Gene3D" id="3.10.350.10">
    <property type="entry name" value="LysM domain"/>
    <property type="match status" value="1"/>
</dbReference>
<feature type="transmembrane region" description="Helical" evidence="2">
    <location>
        <begin position="12"/>
        <end position="33"/>
    </location>
</feature>
<sequence length="453" mass="47539">MDAKSGSGRSGSFIFGVLAGVLAILVAAGFYLLGVFSGSSPSAPEDALVSTEEQPQQAGSTQTKPLTEAPQKQDEGAVAPSEADETTPADTQAEAPANGAEQENAAETVPESTQADLPRPVLDQIFVEPDGTALLSGSARPGSRVRILLDGAPVHSFTVDESGQFAEFVAIPFSEAARGLVLETTEGDRTARSDDYLIAALPKPVEPAPVGEDIASADGATANETEERPDPAATGATQAEDTTAEDAPPEDQAPGTPPAMTPENADEQRQVAVLRSGEEGVSVVQSPSVQSQAPDQVALDSIGYSEQGDVQLTGRVVEGAAVRLYLNNRLVADITPEQDGDWRGQIEGIDPGLYTLRVDEVGTDGTVLSRVETPFKREPVEALRAAGAQEADSGLEPSAPIRSVTVQKGDTLWAISRERYGDGILYVRLVEANRDLIRDPDLIYPGQVFTIPE</sequence>
<feature type="region of interest" description="Disordered" evidence="1">
    <location>
        <begin position="220"/>
        <end position="269"/>
    </location>
</feature>
<dbReference type="CDD" id="cd00118">
    <property type="entry name" value="LysM"/>
    <property type="match status" value="1"/>
</dbReference>
<dbReference type="EMBL" id="FQVK01000004">
    <property type="protein sequence ID" value="SHE55096.1"/>
    <property type="molecule type" value="Genomic_DNA"/>
</dbReference>
<evidence type="ECO:0000313" key="4">
    <source>
        <dbReference type="EMBL" id="SHE55096.1"/>
    </source>
</evidence>
<dbReference type="InterPro" id="IPR052196">
    <property type="entry name" value="Bact_Kbp"/>
</dbReference>
<dbReference type="PANTHER" id="PTHR34700:SF4">
    <property type="entry name" value="PHAGE-LIKE ELEMENT PBSX PROTEIN XKDP"/>
    <property type="match status" value="1"/>
</dbReference>
<dbReference type="PANTHER" id="PTHR34700">
    <property type="entry name" value="POTASSIUM BINDING PROTEIN KBP"/>
    <property type="match status" value="1"/>
</dbReference>
<dbReference type="InterPro" id="IPR018392">
    <property type="entry name" value="LysM"/>
</dbReference>
<accession>A0A1M4UEM7</accession>
<keyword evidence="5" id="KW-1185">Reference proteome</keyword>
<organism evidence="4 5">
    <name type="scientific">Ruegeria intermedia</name>
    <dbReference type="NCBI Taxonomy" id="996115"/>
    <lineage>
        <taxon>Bacteria</taxon>
        <taxon>Pseudomonadati</taxon>
        <taxon>Pseudomonadota</taxon>
        <taxon>Alphaproteobacteria</taxon>
        <taxon>Rhodobacterales</taxon>
        <taxon>Roseobacteraceae</taxon>
        <taxon>Ruegeria</taxon>
    </lineage>
</organism>
<protein>
    <submittedName>
        <fullName evidence="4">LysM domain-containing protein</fullName>
    </submittedName>
</protein>
<evidence type="ECO:0000313" key="5">
    <source>
        <dbReference type="Proteomes" id="UP000325134"/>
    </source>
</evidence>
<feature type="domain" description="LysM" evidence="3">
    <location>
        <begin position="402"/>
        <end position="451"/>
    </location>
</feature>
<proteinExistence type="predicted"/>
<dbReference type="RefSeq" id="WP_149774797.1">
    <property type="nucleotide sequence ID" value="NZ_FQVK01000004.1"/>
</dbReference>
<evidence type="ECO:0000256" key="2">
    <source>
        <dbReference type="SAM" id="Phobius"/>
    </source>
</evidence>
<gene>
    <name evidence="4" type="ORF">SAMN05444279_10421</name>
</gene>
<name>A0A1M4UEM7_9RHOB</name>
<reference evidence="4 5" key="1">
    <citation type="submission" date="2016-11" db="EMBL/GenBank/DDBJ databases">
        <authorList>
            <person name="Varghese N."/>
            <person name="Submissions S."/>
        </authorList>
    </citation>
    <scope>NUCLEOTIDE SEQUENCE [LARGE SCALE GENOMIC DNA]</scope>
    <source>
        <strain evidence="4 5">DSM 29341</strain>
    </source>
</reference>
<dbReference type="SUPFAM" id="SSF54106">
    <property type="entry name" value="LysM domain"/>
    <property type="match status" value="1"/>
</dbReference>
<dbReference type="InterPro" id="IPR036779">
    <property type="entry name" value="LysM_dom_sf"/>
</dbReference>
<dbReference type="PROSITE" id="PS51782">
    <property type="entry name" value="LYSM"/>
    <property type="match status" value="1"/>
</dbReference>
<evidence type="ECO:0000259" key="3">
    <source>
        <dbReference type="PROSITE" id="PS51782"/>
    </source>
</evidence>